<dbReference type="RefSeq" id="WP_344481011.1">
    <property type="nucleotide sequence ID" value="NZ_BAAASB010000015.1"/>
</dbReference>
<organism evidence="1 2">
    <name type="scientific">Streptomyces amakusaensis</name>
    <dbReference type="NCBI Taxonomy" id="67271"/>
    <lineage>
        <taxon>Bacteria</taxon>
        <taxon>Bacillati</taxon>
        <taxon>Actinomycetota</taxon>
        <taxon>Actinomycetes</taxon>
        <taxon>Kitasatosporales</taxon>
        <taxon>Streptomycetaceae</taxon>
        <taxon>Streptomyces</taxon>
    </lineage>
</organism>
<reference evidence="2" key="1">
    <citation type="journal article" date="2019" name="Int. J. Syst. Evol. Microbiol.">
        <title>The Global Catalogue of Microorganisms (GCM) 10K type strain sequencing project: providing services to taxonomists for standard genome sequencing and annotation.</title>
        <authorList>
            <consortium name="The Broad Institute Genomics Platform"/>
            <consortium name="The Broad Institute Genome Sequencing Center for Infectious Disease"/>
            <person name="Wu L."/>
            <person name="Ma J."/>
        </authorList>
    </citation>
    <scope>NUCLEOTIDE SEQUENCE [LARGE SCALE GENOMIC DNA]</scope>
    <source>
        <strain evidence="2">PCU 266</strain>
    </source>
</reference>
<sequence length="323" mass="35508">MIIDRGRYPDTITPWEQHAWRHAAVRWIEEGLAAHGLRGTGRRRLRLRPWSVLMRVPVEGHRAVWFKANPPASAFEAALTSALARWVPGNALEPLAVDPARGWSLLPDGGELFKEALGRGPADPYAWEEPLRQYAAMQYALTPRSGEMERLGVPGARTTALPEVFDRLLEGNTALRPQDRARLLALRPRLAGWCAELAGLGIADSLDHADLHAGQLFHPAPGRYTFFDWGDAAVSHPFAGFLVPARSAREQHGPGVLPRLRDAYLEPWTGHGRTAAELRHALALASRLSAIRRATAYVRLFPGASGAPESADCLLELLTEPPV</sequence>
<dbReference type="SUPFAM" id="SSF56112">
    <property type="entry name" value="Protein kinase-like (PK-like)"/>
    <property type="match status" value="1"/>
</dbReference>
<proteinExistence type="predicted"/>
<evidence type="ECO:0000313" key="1">
    <source>
        <dbReference type="EMBL" id="MFC5154312.1"/>
    </source>
</evidence>
<gene>
    <name evidence="1" type="ORF">ACFPRH_21485</name>
</gene>
<keyword evidence="2" id="KW-1185">Reference proteome</keyword>
<accession>A0ABW0AL73</accession>
<comment type="caution">
    <text evidence="1">The sequence shown here is derived from an EMBL/GenBank/DDBJ whole genome shotgun (WGS) entry which is preliminary data.</text>
</comment>
<dbReference type="EMBL" id="JBHSKP010000014">
    <property type="protein sequence ID" value="MFC5154312.1"/>
    <property type="molecule type" value="Genomic_DNA"/>
</dbReference>
<name>A0ABW0AL73_9ACTN</name>
<dbReference type="Proteomes" id="UP001596160">
    <property type="component" value="Unassembled WGS sequence"/>
</dbReference>
<dbReference type="InterPro" id="IPR011009">
    <property type="entry name" value="Kinase-like_dom_sf"/>
</dbReference>
<protein>
    <submittedName>
        <fullName evidence="1">Aminoglycoside phosphotransferase family protein</fullName>
    </submittedName>
</protein>
<evidence type="ECO:0000313" key="2">
    <source>
        <dbReference type="Proteomes" id="UP001596160"/>
    </source>
</evidence>